<name>A0A5J4V1V2_9EUKA</name>
<evidence type="ECO:0000256" key="1">
    <source>
        <dbReference type="SAM" id="Phobius"/>
    </source>
</evidence>
<evidence type="ECO:0000313" key="3">
    <source>
        <dbReference type="Proteomes" id="UP000324800"/>
    </source>
</evidence>
<comment type="caution">
    <text evidence="2">The sequence shown here is derived from an EMBL/GenBank/DDBJ whole genome shotgun (WGS) entry which is preliminary data.</text>
</comment>
<evidence type="ECO:0000313" key="2">
    <source>
        <dbReference type="EMBL" id="KAA6376534.1"/>
    </source>
</evidence>
<keyword evidence="1" id="KW-0472">Membrane</keyword>
<dbReference type="EMBL" id="SNRW01010456">
    <property type="protein sequence ID" value="KAA6376534.1"/>
    <property type="molecule type" value="Genomic_DNA"/>
</dbReference>
<organism evidence="2 3">
    <name type="scientific">Streblomastix strix</name>
    <dbReference type="NCBI Taxonomy" id="222440"/>
    <lineage>
        <taxon>Eukaryota</taxon>
        <taxon>Metamonada</taxon>
        <taxon>Preaxostyla</taxon>
        <taxon>Oxymonadida</taxon>
        <taxon>Streblomastigidae</taxon>
        <taxon>Streblomastix</taxon>
    </lineage>
</organism>
<dbReference type="Proteomes" id="UP000324800">
    <property type="component" value="Unassembled WGS sequence"/>
</dbReference>
<keyword evidence="1" id="KW-1133">Transmembrane helix</keyword>
<reference evidence="2 3" key="1">
    <citation type="submission" date="2019-03" db="EMBL/GenBank/DDBJ databases">
        <title>Single cell metagenomics reveals metabolic interactions within the superorganism composed of flagellate Streblomastix strix and complex community of Bacteroidetes bacteria on its surface.</title>
        <authorList>
            <person name="Treitli S.C."/>
            <person name="Kolisko M."/>
            <person name="Husnik F."/>
            <person name="Keeling P."/>
            <person name="Hampl V."/>
        </authorList>
    </citation>
    <scope>NUCLEOTIDE SEQUENCE [LARGE SCALE GENOMIC DNA]</scope>
    <source>
        <strain evidence="2">ST1C</strain>
    </source>
</reference>
<feature type="transmembrane region" description="Helical" evidence="1">
    <location>
        <begin position="39"/>
        <end position="63"/>
    </location>
</feature>
<accession>A0A5J4V1V2</accession>
<sequence length="93" mass="10314">MKQQLAVIALNVPFAATEEMKIVSQSAHKVVQSSSDISIFVVAVCFVVATLIMSIGSSVPIRLEISKIIKDRKVKIRYLCNVTVEEAQKMYTQ</sequence>
<keyword evidence="1" id="KW-0812">Transmembrane</keyword>
<dbReference type="AlphaFoldDB" id="A0A5J4V1V2"/>
<protein>
    <submittedName>
        <fullName evidence="2">Uncharacterized protein</fullName>
    </submittedName>
</protein>
<gene>
    <name evidence="2" type="ORF">EZS28_027940</name>
</gene>
<proteinExistence type="predicted"/>